<dbReference type="EMBL" id="HG916855">
    <property type="protein sequence ID" value="CDM62056.1"/>
    <property type="molecule type" value="Genomic_DNA"/>
</dbReference>
<sequence length="126" mass="14041">MRHKSDNGFAERRNSAAEAKKQLLTKFASAPKSTDPAMRERLAAREAIAAARQVRRADREASKKAEHERVLMEAAALAAAAKANERAEAEARQAVINDQMSRDVVDEAARKAERDRRYAARKARRA</sequence>
<dbReference type="HOGENOM" id="CLU_139722_1_0_5"/>
<proteinExistence type="predicted"/>
<dbReference type="Pfam" id="PF20089">
    <property type="entry name" value="DUF6481"/>
    <property type="match status" value="1"/>
</dbReference>
<dbReference type="InterPro" id="IPR045510">
    <property type="entry name" value="DUF6481"/>
</dbReference>
<accession>W6S787</accession>
<dbReference type="AlphaFoldDB" id="W6S787"/>
<evidence type="ECO:0000256" key="1">
    <source>
        <dbReference type="SAM" id="MobiDB-lite"/>
    </source>
</evidence>
<protein>
    <submittedName>
        <fullName evidence="2">Uncharacterized protein</fullName>
    </submittedName>
</protein>
<geneLocation type="plasmid" evidence="2 3">
    <name>pLPU83d</name>
</geneLocation>
<evidence type="ECO:0000313" key="3">
    <source>
        <dbReference type="Proteomes" id="UP000019443"/>
    </source>
</evidence>
<evidence type="ECO:0000313" key="2">
    <source>
        <dbReference type="EMBL" id="CDM62056.1"/>
    </source>
</evidence>
<feature type="region of interest" description="Disordered" evidence="1">
    <location>
        <begin position="1"/>
        <end position="20"/>
    </location>
</feature>
<dbReference type="RefSeq" id="WP_024315530.1">
    <property type="nucleotide sequence ID" value="NZ_ATTO01000022.1"/>
</dbReference>
<organism evidence="2 3">
    <name type="scientific">Rhizobium favelukesii</name>
    <dbReference type="NCBI Taxonomy" id="348824"/>
    <lineage>
        <taxon>Bacteria</taxon>
        <taxon>Pseudomonadati</taxon>
        <taxon>Pseudomonadota</taxon>
        <taxon>Alphaproteobacteria</taxon>
        <taxon>Hyphomicrobiales</taxon>
        <taxon>Rhizobiaceae</taxon>
        <taxon>Rhizobium/Agrobacterium group</taxon>
        <taxon>Rhizobium</taxon>
    </lineage>
</organism>
<dbReference type="PATRIC" id="fig|348824.6.peg.6341"/>
<keyword evidence="2" id="KW-0614">Plasmid</keyword>
<keyword evidence="3" id="KW-1185">Reference proteome</keyword>
<name>W6S787_9HYPH</name>
<dbReference type="Proteomes" id="UP000019443">
    <property type="component" value="Plasmid pLPU83d"/>
</dbReference>
<reference evidence="2" key="1">
    <citation type="submission" date="2013-11" db="EMBL/GenBank/DDBJ databases">
        <title>Draft genome sequence of the broad-host-range Rhizobium sp. LPU83 strain, a member of the low-genetic diversity Oregon-like Rhizobium sp. group.</title>
        <authorList>
            <person name="Wibberg D."/>
            <person name="Puehler A."/>
            <person name="Schlueter A."/>
        </authorList>
    </citation>
    <scope>NUCLEOTIDE SEQUENCE [LARGE SCALE GENOMIC DNA]</scope>
    <source>
        <strain evidence="2">LPU83</strain>
        <plasmid evidence="2">pLPU83d</plasmid>
    </source>
</reference>
<dbReference type="KEGG" id="rhl:LPU83_pLPU83d_0686"/>
<gene>
    <name evidence="2" type="ORF">LPU83_pLPU83d_0686</name>
</gene>